<proteinExistence type="predicted"/>
<organism evidence="1 2">
    <name type="scientific">Cohnella boryungensis</name>
    <dbReference type="NCBI Taxonomy" id="768479"/>
    <lineage>
        <taxon>Bacteria</taxon>
        <taxon>Bacillati</taxon>
        <taxon>Bacillota</taxon>
        <taxon>Bacilli</taxon>
        <taxon>Bacillales</taxon>
        <taxon>Paenibacillaceae</taxon>
        <taxon>Cohnella</taxon>
    </lineage>
</organism>
<dbReference type="Proteomes" id="UP001595755">
    <property type="component" value="Unassembled WGS sequence"/>
</dbReference>
<comment type="caution">
    <text evidence="1">The sequence shown here is derived from an EMBL/GenBank/DDBJ whole genome shotgun (WGS) entry which is preliminary data.</text>
</comment>
<evidence type="ECO:0000313" key="2">
    <source>
        <dbReference type="Proteomes" id="UP001595755"/>
    </source>
</evidence>
<protein>
    <submittedName>
        <fullName evidence="1">Uncharacterized protein</fullName>
    </submittedName>
</protein>
<dbReference type="EMBL" id="JBHSED010000013">
    <property type="protein sequence ID" value="MFC4303634.1"/>
    <property type="molecule type" value="Genomic_DNA"/>
</dbReference>
<name>A0ABV8S7T0_9BACL</name>
<gene>
    <name evidence="1" type="ORF">ACFO1S_09215</name>
</gene>
<keyword evidence="2" id="KW-1185">Reference proteome</keyword>
<accession>A0ABV8S7T0</accession>
<evidence type="ECO:0000313" key="1">
    <source>
        <dbReference type="EMBL" id="MFC4303634.1"/>
    </source>
</evidence>
<sequence>MKEAEGMGTRLLTEAKIKQYYPHLKYVRAHTCGRHRATVYAWDEELCLSEHDAAQLQKYAEAYLGAYICFRVKPYSKLREDRIARDFELPDQIVEAALQRDLDQSGILSIMNGMLAEGTMRFCRYDCGTGTLQFAVDTPTALTVIERELVERYLSELIPLGSRCELIYETGKSRILHG</sequence>
<reference evidence="2" key="1">
    <citation type="journal article" date="2019" name="Int. J. Syst. Evol. Microbiol.">
        <title>The Global Catalogue of Microorganisms (GCM) 10K type strain sequencing project: providing services to taxonomists for standard genome sequencing and annotation.</title>
        <authorList>
            <consortium name="The Broad Institute Genomics Platform"/>
            <consortium name="The Broad Institute Genome Sequencing Center for Infectious Disease"/>
            <person name="Wu L."/>
            <person name="Ma J."/>
        </authorList>
    </citation>
    <scope>NUCLEOTIDE SEQUENCE [LARGE SCALE GENOMIC DNA]</scope>
    <source>
        <strain evidence="2">CGMCC 4.1641</strain>
    </source>
</reference>